<dbReference type="Pfam" id="PF17900">
    <property type="entry name" value="Peptidase_M1_N"/>
    <property type="match status" value="1"/>
</dbReference>
<evidence type="ECO:0000256" key="8">
    <source>
        <dbReference type="ARBA" id="ARBA00023049"/>
    </source>
</evidence>
<evidence type="ECO:0000256" key="3">
    <source>
        <dbReference type="ARBA" id="ARBA00022438"/>
    </source>
</evidence>
<evidence type="ECO:0000256" key="13">
    <source>
        <dbReference type="SAM" id="SignalP"/>
    </source>
</evidence>
<dbReference type="PANTHER" id="PTHR11533:SF174">
    <property type="entry name" value="PUROMYCIN-SENSITIVE AMINOPEPTIDASE-RELATED"/>
    <property type="match status" value="1"/>
</dbReference>
<dbReference type="PANTHER" id="PTHR11533">
    <property type="entry name" value="PROTEASE M1 ZINC METALLOPROTEASE"/>
    <property type="match status" value="1"/>
</dbReference>
<comment type="similarity">
    <text evidence="2 12">Belongs to the peptidase M1 family.</text>
</comment>
<dbReference type="Gene3D" id="2.60.40.1730">
    <property type="entry name" value="tricorn interacting facor f3 domain"/>
    <property type="match status" value="1"/>
</dbReference>
<keyword evidence="20" id="KW-1185">Reference proteome</keyword>
<keyword evidence="5 10" id="KW-0479">Metal-binding</keyword>
<feature type="active site" description="Proton acceptor" evidence="9">
    <location>
        <position position="316"/>
    </location>
</feature>
<dbReference type="GO" id="GO:0006508">
    <property type="term" value="P:proteolysis"/>
    <property type="evidence" value="ECO:0007669"/>
    <property type="project" value="UniProtKB-KW"/>
</dbReference>
<evidence type="ECO:0000313" key="18">
    <source>
        <dbReference type="EMBL" id="WOX30819.1"/>
    </source>
</evidence>
<gene>
    <name evidence="17" type="ORF">F9Y85_06350</name>
    <name evidence="18" type="ORF">R5H13_23350</name>
</gene>
<keyword evidence="7 10" id="KW-0862">Zinc</keyword>
<evidence type="ECO:0000256" key="4">
    <source>
        <dbReference type="ARBA" id="ARBA00022670"/>
    </source>
</evidence>
<dbReference type="SUPFAM" id="SSF63737">
    <property type="entry name" value="Leukotriene A4 hydrolase N-terminal domain"/>
    <property type="match status" value="1"/>
</dbReference>
<name>A0A8I2H326_9GAMM</name>
<dbReference type="AlphaFoldDB" id="A0A8I2H326"/>
<dbReference type="GO" id="GO:0005615">
    <property type="term" value="C:extracellular space"/>
    <property type="evidence" value="ECO:0007669"/>
    <property type="project" value="TreeGrafter"/>
</dbReference>
<reference evidence="17" key="1">
    <citation type="submission" date="2019-10" db="EMBL/GenBank/DDBJ databases">
        <authorList>
            <person name="Paulsen S."/>
        </authorList>
    </citation>
    <scope>NUCLEOTIDE SEQUENCE</scope>
    <source>
        <strain evidence="17">LMG 19692</strain>
    </source>
</reference>
<feature type="binding site" evidence="10">
    <location>
        <position position="319"/>
    </location>
    <ligand>
        <name>Zn(2+)</name>
        <dbReference type="ChEBI" id="CHEBI:29105"/>
        <note>catalytic</note>
    </ligand>
</feature>
<dbReference type="InterPro" id="IPR001930">
    <property type="entry name" value="Peptidase_M1"/>
</dbReference>
<evidence type="ECO:0000256" key="12">
    <source>
        <dbReference type="RuleBase" id="RU364040"/>
    </source>
</evidence>
<reference evidence="18 20" key="2">
    <citation type="submission" date="2023-10" db="EMBL/GenBank/DDBJ databases">
        <title>To unveil natural product biosynthetic capacity in Pseudoalteromonas.</title>
        <authorList>
            <person name="Wang J."/>
        </authorList>
    </citation>
    <scope>NUCLEOTIDE SEQUENCE [LARGE SCALE GENOMIC DNA]</scope>
    <source>
        <strain evidence="18 20">DSM 15914</strain>
    </source>
</reference>
<dbReference type="EMBL" id="CP137579">
    <property type="protein sequence ID" value="WOX30819.1"/>
    <property type="molecule type" value="Genomic_DNA"/>
</dbReference>
<dbReference type="RefSeq" id="WP_193521666.1">
    <property type="nucleotide sequence ID" value="NZ_CBCSDF010000004.1"/>
</dbReference>
<dbReference type="InterPro" id="IPR045357">
    <property type="entry name" value="Aminopeptidase_N-like_N"/>
</dbReference>
<feature type="domain" description="Peptidase M1 membrane alanine aminopeptidase" evidence="14">
    <location>
        <begin position="243"/>
        <end position="456"/>
    </location>
</feature>
<protein>
    <recommendedName>
        <fullName evidence="12">Aminopeptidase</fullName>
        <ecNumber evidence="12">3.4.11.-</ecNumber>
    </recommendedName>
</protein>
<feature type="domain" description="ERAP1-like C-terminal" evidence="15">
    <location>
        <begin position="529"/>
        <end position="836"/>
    </location>
</feature>
<evidence type="ECO:0000256" key="5">
    <source>
        <dbReference type="ARBA" id="ARBA00022723"/>
    </source>
</evidence>
<dbReference type="Proteomes" id="UP001304419">
    <property type="component" value="Chromosome 2"/>
</dbReference>
<dbReference type="FunFam" id="1.10.390.10:FF:000006">
    <property type="entry name" value="Puromycin-sensitive aminopeptidase"/>
    <property type="match status" value="1"/>
</dbReference>
<dbReference type="InterPro" id="IPR042097">
    <property type="entry name" value="Aminopeptidase_N-like_N_sf"/>
</dbReference>
<comment type="catalytic activity">
    <reaction evidence="1">
        <text>Release of an N-terminal amino acid, Xaa-|-Yaa- from a peptide, amide or arylamide. Xaa is preferably Ala, but may be most amino acids including Pro (slow action). When a terminal hydrophobic residue is followed by a prolyl residue, the two may be released as an intact Xaa-Pro dipeptide.</text>
        <dbReference type="EC" id="3.4.11.2"/>
    </reaction>
</comment>
<evidence type="ECO:0000256" key="1">
    <source>
        <dbReference type="ARBA" id="ARBA00000098"/>
    </source>
</evidence>
<dbReference type="Gene3D" id="1.10.390.10">
    <property type="entry name" value="Neutral Protease Domain 2"/>
    <property type="match status" value="1"/>
</dbReference>
<dbReference type="InterPro" id="IPR034016">
    <property type="entry name" value="M1_APN-typ"/>
</dbReference>
<dbReference type="GO" id="GO:0016285">
    <property type="term" value="F:alanyl aminopeptidase activity"/>
    <property type="evidence" value="ECO:0007669"/>
    <property type="project" value="UniProtKB-EC"/>
</dbReference>
<sequence>MLSKSLIFSAILLATSASVDAQSNAELHRLATVAKPIEQAVTFNLDPSKERFSGHTTIKLEVLKATQFIELNGLDYAINAAELVGKASCELRDKMLETGKVRLSCEKTLQPGRYTLTIDYTAPYNRNSVGLYKTLDNGVPYLFTQFQMSDARRAIPTFDEPEYKIPFQLTITAPDDQKVFANTPVLETKKSNGMTTHYFDKTPPLPSYLVALSVGPFEVLDVKGMSVPGNIITPQKKSNLAAYSIENTPKILKALEDYFDLPYVYKKLDQVAVPEFPFGAMENAGLVTYREDILLIDPATSTRQAQTSHVNVIAHELAHQWYGNLVTMKWWNDLWLNEAFATWMAAKITLQLFPELETNLSLSQHSAMPYDAQATTSPIRKPVITESDVTDGLGLAYSKGSAVLYMVEQWLGEAVFKQGMRNYIRKFAYKNAEAKDLWNELGKVSNKDVATVLNSFVSQASFPLLTIKLDGQNATLSQQRFVIKGQEAAAQTWHIPITLRYGKGDKTATKTILLDSKTQQIKLDFEPEWILPNDNATGYYRWDLSESQLASLISHAPNKLNERERLDLLSNVDALMESGKINANALMLTLSEFINDTHPKVAKAALTQLLSQHKQYEDDSNKLLWKKLYTTYVEPAFSRYGLKANANEPAATSEIRAALVRALAFETKHQTIITHVKKQASLYLTSPDKVDPYLARSFLQIAAYYGDAELLKSYKKVFETTNNPTQRTNLLLAMGYFGPQELQQQVLDYALSEHVTASDFNYILSGNGKGDERKALYQKWFYQHFERLKERFPPFAKSQLPFYLFSYCDADALKQAQQFFGPMQNEIEGLSKSLKQLELATNTCIMQKQRELVSVNQFLNNL</sequence>
<dbReference type="EC" id="3.4.11.-" evidence="12"/>
<evidence type="ECO:0000256" key="10">
    <source>
        <dbReference type="PIRSR" id="PIRSR634016-3"/>
    </source>
</evidence>
<keyword evidence="6 12" id="KW-0378">Hydrolase</keyword>
<organism evidence="17 19">
    <name type="scientific">Pseudoalteromonas maricaloris</name>
    <dbReference type="NCBI Taxonomy" id="184924"/>
    <lineage>
        <taxon>Bacteria</taxon>
        <taxon>Pseudomonadati</taxon>
        <taxon>Pseudomonadota</taxon>
        <taxon>Gammaproteobacteria</taxon>
        <taxon>Alteromonadales</taxon>
        <taxon>Pseudoalteromonadaceae</taxon>
        <taxon>Pseudoalteromonas</taxon>
    </lineage>
</organism>
<dbReference type="Pfam" id="PF01433">
    <property type="entry name" value="Peptidase_M1"/>
    <property type="match status" value="1"/>
</dbReference>
<dbReference type="InterPro" id="IPR027268">
    <property type="entry name" value="Peptidase_M4/M1_CTD_sf"/>
</dbReference>
<keyword evidence="3 12" id="KW-0031">Aminopeptidase</keyword>
<dbReference type="SUPFAM" id="SSF55486">
    <property type="entry name" value="Metalloproteases ('zincins'), catalytic domain"/>
    <property type="match status" value="1"/>
</dbReference>
<dbReference type="Proteomes" id="UP000646877">
    <property type="component" value="Unassembled WGS sequence"/>
</dbReference>
<feature type="chain" id="PRO_5034008552" description="Aminopeptidase" evidence="13">
    <location>
        <begin position="22"/>
        <end position="862"/>
    </location>
</feature>
<keyword evidence="8 12" id="KW-0482">Metalloprotease</keyword>
<evidence type="ECO:0000259" key="16">
    <source>
        <dbReference type="Pfam" id="PF17900"/>
    </source>
</evidence>
<dbReference type="GO" id="GO:0043171">
    <property type="term" value="P:peptide catabolic process"/>
    <property type="evidence" value="ECO:0007669"/>
    <property type="project" value="TreeGrafter"/>
</dbReference>
<dbReference type="GO" id="GO:0042277">
    <property type="term" value="F:peptide binding"/>
    <property type="evidence" value="ECO:0007669"/>
    <property type="project" value="TreeGrafter"/>
</dbReference>
<feature type="domain" description="Aminopeptidase N-like N-terminal" evidence="16">
    <location>
        <begin position="37"/>
        <end position="209"/>
    </location>
</feature>
<evidence type="ECO:0000256" key="2">
    <source>
        <dbReference type="ARBA" id="ARBA00010136"/>
    </source>
</evidence>
<evidence type="ECO:0000256" key="7">
    <source>
        <dbReference type="ARBA" id="ARBA00022833"/>
    </source>
</evidence>
<dbReference type="Pfam" id="PF11838">
    <property type="entry name" value="ERAP1_C"/>
    <property type="match status" value="1"/>
</dbReference>
<dbReference type="Gene3D" id="2.60.40.1910">
    <property type="match status" value="1"/>
</dbReference>
<feature type="site" description="Transition state stabilizer" evidence="11">
    <location>
        <position position="397"/>
    </location>
</feature>
<dbReference type="CDD" id="cd09601">
    <property type="entry name" value="M1_APN-Q_like"/>
    <property type="match status" value="1"/>
</dbReference>
<proteinExistence type="inferred from homology"/>
<dbReference type="Gene3D" id="1.25.50.20">
    <property type="match status" value="1"/>
</dbReference>
<dbReference type="GO" id="GO:0070006">
    <property type="term" value="F:metalloaminopeptidase activity"/>
    <property type="evidence" value="ECO:0007669"/>
    <property type="project" value="TreeGrafter"/>
</dbReference>
<evidence type="ECO:0000256" key="6">
    <source>
        <dbReference type="ARBA" id="ARBA00022801"/>
    </source>
</evidence>
<comment type="cofactor">
    <cofactor evidence="10 12">
        <name>Zn(2+)</name>
        <dbReference type="ChEBI" id="CHEBI:29105"/>
    </cofactor>
    <text evidence="10 12">Binds 1 zinc ion per subunit.</text>
</comment>
<dbReference type="InterPro" id="IPR024571">
    <property type="entry name" value="ERAP1-like_C_dom"/>
</dbReference>
<evidence type="ECO:0000259" key="15">
    <source>
        <dbReference type="Pfam" id="PF11838"/>
    </source>
</evidence>
<dbReference type="GO" id="GO:0016020">
    <property type="term" value="C:membrane"/>
    <property type="evidence" value="ECO:0007669"/>
    <property type="project" value="TreeGrafter"/>
</dbReference>
<dbReference type="PRINTS" id="PR00756">
    <property type="entry name" value="ALADIPTASE"/>
</dbReference>
<accession>A0A8I2H326</accession>
<keyword evidence="13" id="KW-0732">Signal</keyword>
<feature type="signal peptide" evidence="13">
    <location>
        <begin position="1"/>
        <end position="21"/>
    </location>
</feature>
<evidence type="ECO:0000313" key="19">
    <source>
        <dbReference type="Proteomes" id="UP000646877"/>
    </source>
</evidence>
<feature type="binding site" evidence="10">
    <location>
        <position position="315"/>
    </location>
    <ligand>
        <name>Zn(2+)</name>
        <dbReference type="ChEBI" id="CHEBI:29105"/>
        <note>catalytic</note>
    </ligand>
</feature>
<dbReference type="GO" id="GO:0005737">
    <property type="term" value="C:cytoplasm"/>
    <property type="evidence" value="ECO:0007669"/>
    <property type="project" value="TreeGrafter"/>
</dbReference>
<feature type="binding site" evidence="10">
    <location>
        <position position="338"/>
    </location>
    <ligand>
        <name>Zn(2+)</name>
        <dbReference type="ChEBI" id="CHEBI:29105"/>
        <note>catalytic</note>
    </ligand>
</feature>
<evidence type="ECO:0000256" key="9">
    <source>
        <dbReference type="PIRSR" id="PIRSR634016-1"/>
    </source>
</evidence>
<dbReference type="GO" id="GO:0008270">
    <property type="term" value="F:zinc ion binding"/>
    <property type="evidence" value="ECO:0007669"/>
    <property type="project" value="UniProtKB-UniRule"/>
</dbReference>
<dbReference type="InterPro" id="IPR050344">
    <property type="entry name" value="Peptidase_M1_aminopeptidases"/>
</dbReference>
<evidence type="ECO:0000259" key="14">
    <source>
        <dbReference type="Pfam" id="PF01433"/>
    </source>
</evidence>
<evidence type="ECO:0000256" key="11">
    <source>
        <dbReference type="PIRSR" id="PIRSR634016-4"/>
    </source>
</evidence>
<evidence type="ECO:0000313" key="20">
    <source>
        <dbReference type="Proteomes" id="UP001304419"/>
    </source>
</evidence>
<keyword evidence="4 12" id="KW-0645">Protease</keyword>
<dbReference type="InterPro" id="IPR014782">
    <property type="entry name" value="Peptidase_M1_dom"/>
</dbReference>
<evidence type="ECO:0000313" key="17">
    <source>
        <dbReference type="EMBL" id="NLR20942.1"/>
    </source>
</evidence>
<dbReference type="EMBL" id="WEIA01000003">
    <property type="protein sequence ID" value="NLR20942.1"/>
    <property type="molecule type" value="Genomic_DNA"/>
</dbReference>